<dbReference type="Proteomes" id="UP001221142">
    <property type="component" value="Unassembled WGS sequence"/>
</dbReference>
<accession>A0AAD7BGC4</accession>
<dbReference type="EMBL" id="JARKIF010000017">
    <property type="protein sequence ID" value="KAJ7620213.1"/>
    <property type="molecule type" value="Genomic_DNA"/>
</dbReference>
<sequence length="394" mass="43745">MPQLPPEIIDAIICKVDDTATLKSCSLVSSSLFRYPSQRRLFRSLTLNGWATPPNYDTVSTLLDESPHIAAYFTHLSVVLPDEVPSIPDIKSLKRVLNKLSNVRWCMLDGGTLSWTPAFHAPFLRFLARQRSLRELHVDSFSAIPQDVMLELLIAAPGLSFKSTSVDAASRLRCRSPPNWARILSRPVERLAVEERSSSVSEFLNEGQLAKLAGQMRFLSVVFDCEESMRLVHGCAETLEHLRFNGIAESPTSQLNAHFPSLRSVEFVLSSDNLASGWLVDTLQALLRPTLAPRLSRITLTVACAAQPDSPALDAGCLATLASLDAALTSVQPAAEEVRVCWQFDVPEATTSVHMQQLYDCVRKGMPRAREKGRLVFEQFKAEDCDSREGYLYP</sequence>
<dbReference type="AlphaFoldDB" id="A0AAD7BGC4"/>
<keyword evidence="2" id="KW-1185">Reference proteome</keyword>
<evidence type="ECO:0008006" key="3">
    <source>
        <dbReference type="Google" id="ProtNLM"/>
    </source>
</evidence>
<name>A0AAD7BGC4_9AGAR</name>
<evidence type="ECO:0000313" key="1">
    <source>
        <dbReference type="EMBL" id="KAJ7620213.1"/>
    </source>
</evidence>
<organism evidence="1 2">
    <name type="scientific">Roridomyces roridus</name>
    <dbReference type="NCBI Taxonomy" id="1738132"/>
    <lineage>
        <taxon>Eukaryota</taxon>
        <taxon>Fungi</taxon>
        <taxon>Dikarya</taxon>
        <taxon>Basidiomycota</taxon>
        <taxon>Agaricomycotina</taxon>
        <taxon>Agaricomycetes</taxon>
        <taxon>Agaricomycetidae</taxon>
        <taxon>Agaricales</taxon>
        <taxon>Marasmiineae</taxon>
        <taxon>Mycenaceae</taxon>
        <taxon>Roridomyces</taxon>
    </lineage>
</organism>
<gene>
    <name evidence="1" type="ORF">FB45DRAFT_1062565</name>
</gene>
<reference evidence="1" key="1">
    <citation type="submission" date="2023-03" db="EMBL/GenBank/DDBJ databases">
        <title>Massive genome expansion in bonnet fungi (Mycena s.s.) driven by repeated elements and novel gene families across ecological guilds.</title>
        <authorList>
            <consortium name="Lawrence Berkeley National Laboratory"/>
            <person name="Harder C.B."/>
            <person name="Miyauchi S."/>
            <person name="Viragh M."/>
            <person name="Kuo A."/>
            <person name="Thoen E."/>
            <person name="Andreopoulos B."/>
            <person name="Lu D."/>
            <person name="Skrede I."/>
            <person name="Drula E."/>
            <person name="Henrissat B."/>
            <person name="Morin E."/>
            <person name="Kohler A."/>
            <person name="Barry K."/>
            <person name="LaButti K."/>
            <person name="Morin E."/>
            <person name="Salamov A."/>
            <person name="Lipzen A."/>
            <person name="Mereny Z."/>
            <person name="Hegedus B."/>
            <person name="Baldrian P."/>
            <person name="Stursova M."/>
            <person name="Weitz H."/>
            <person name="Taylor A."/>
            <person name="Grigoriev I.V."/>
            <person name="Nagy L.G."/>
            <person name="Martin F."/>
            <person name="Kauserud H."/>
        </authorList>
    </citation>
    <scope>NUCLEOTIDE SEQUENCE</scope>
    <source>
        <strain evidence="1">9284</strain>
    </source>
</reference>
<proteinExistence type="predicted"/>
<evidence type="ECO:0000313" key="2">
    <source>
        <dbReference type="Proteomes" id="UP001221142"/>
    </source>
</evidence>
<comment type="caution">
    <text evidence="1">The sequence shown here is derived from an EMBL/GenBank/DDBJ whole genome shotgun (WGS) entry which is preliminary data.</text>
</comment>
<protein>
    <recommendedName>
        <fullName evidence="3">F-box domain-containing protein</fullName>
    </recommendedName>
</protein>